<proteinExistence type="predicted"/>
<feature type="compositionally biased region" description="Basic and acidic residues" evidence="1">
    <location>
        <begin position="40"/>
        <end position="51"/>
    </location>
</feature>
<name>A0A9P0TYP4_PIEBR</name>
<dbReference type="EMBL" id="CALOZG010000085">
    <property type="protein sequence ID" value="CAH4037994.1"/>
    <property type="molecule type" value="Genomic_DNA"/>
</dbReference>
<dbReference type="Proteomes" id="UP001152562">
    <property type="component" value="Unassembled WGS sequence"/>
</dbReference>
<gene>
    <name evidence="2" type="ORF">PIBRA_LOCUS13600</name>
</gene>
<evidence type="ECO:0000313" key="3">
    <source>
        <dbReference type="Proteomes" id="UP001152562"/>
    </source>
</evidence>
<sequence>MSICFSESHDQHTRLKPGPAHPLARARHVPLLQPLTTRWQKTDKVSSRKTTELPFQRRIRRRLQQIPPGKERRPIHRVQQARRSDATREEQPPRKTAQMLLPAKGGPRLRHKQTQYCDRGHRAQVAPPA</sequence>
<reference evidence="2" key="1">
    <citation type="submission" date="2022-05" db="EMBL/GenBank/DDBJ databases">
        <authorList>
            <person name="Okamura Y."/>
        </authorList>
    </citation>
    <scope>NUCLEOTIDE SEQUENCE</scope>
</reference>
<dbReference type="AlphaFoldDB" id="A0A9P0TYP4"/>
<keyword evidence="3" id="KW-1185">Reference proteome</keyword>
<organism evidence="2 3">
    <name type="scientific">Pieris brassicae</name>
    <name type="common">White butterfly</name>
    <name type="synonym">Large white butterfly</name>
    <dbReference type="NCBI Taxonomy" id="7116"/>
    <lineage>
        <taxon>Eukaryota</taxon>
        <taxon>Metazoa</taxon>
        <taxon>Ecdysozoa</taxon>
        <taxon>Arthropoda</taxon>
        <taxon>Hexapoda</taxon>
        <taxon>Insecta</taxon>
        <taxon>Pterygota</taxon>
        <taxon>Neoptera</taxon>
        <taxon>Endopterygota</taxon>
        <taxon>Lepidoptera</taxon>
        <taxon>Glossata</taxon>
        <taxon>Ditrysia</taxon>
        <taxon>Papilionoidea</taxon>
        <taxon>Pieridae</taxon>
        <taxon>Pierinae</taxon>
        <taxon>Pieris</taxon>
    </lineage>
</organism>
<evidence type="ECO:0000313" key="2">
    <source>
        <dbReference type="EMBL" id="CAH4037994.1"/>
    </source>
</evidence>
<comment type="caution">
    <text evidence="2">The sequence shown here is derived from an EMBL/GenBank/DDBJ whole genome shotgun (WGS) entry which is preliminary data.</text>
</comment>
<feature type="region of interest" description="Disordered" evidence="1">
    <location>
        <begin position="1"/>
        <end position="129"/>
    </location>
</feature>
<accession>A0A9P0TYP4</accession>
<feature type="compositionally biased region" description="Basic and acidic residues" evidence="1">
    <location>
        <begin position="82"/>
        <end position="93"/>
    </location>
</feature>
<evidence type="ECO:0000256" key="1">
    <source>
        <dbReference type="SAM" id="MobiDB-lite"/>
    </source>
</evidence>
<protein>
    <submittedName>
        <fullName evidence="2">Uncharacterized protein</fullName>
    </submittedName>
</protein>